<keyword evidence="1 3" id="KW-0689">Ribosomal protein</keyword>
<gene>
    <name evidence="3" type="primary">rplF</name>
    <name evidence="7" type="ORF">AUK05_02390</name>
</gene>
<dbReference type="GO" id="GO:0003735">
    <property type="term" value="F:structural constituent of ribosome"/>
    <property type="evidence" value="ECO:0007669"/>
    <property type="project" value="UniProtKB-UniRule"/>
</dbReference>
<name>A0A1J5I6U7_9BACT</name>
<evidence type="ECO:0000256" key="5">
    <source>
        <dbReference type="RuleBase" id="RU003870"/>
    </source>
</evidence>
<dbReference type="SUPFAM" id="SSF56053">
    <property type="entry name" value="Ribosomal protein L6"/>
    <property type="match status" value="2"/>
</dbReference>
<feature type="domain" description="Large ribosomal subunit protein uL6 alpha-beta" evidence="6">
    <location>
        <begin position="11"/>
        <end position="80"/>
    </location>
</feature>
<dbReference type="EMBL" id="MNZO01000035">
    <property type="protein sequence ID" value="OIP86944.1"/>
    <property type="molecule type" value="Genomic_DNA"/>
</dbReference>
<reference evidence="7 8" key="1">
    <citation type="journal article" date="2016" name="Environ. Microbiol.">
        <title>Genomic resolution of a cold subsurface aquifer community provides metabolic insights for novel microbes adapted to high CO concentrations.</title>
        <authorList>
            <person name="Probst A.J."/>
            <person name="Castelle C.J."/>
            <person name="Singh A."/>
            <person name="Brown C.T."/>
            <person name="Anantharaman K."/>
            <person name="Sharon I."/>
            <person name="Hug L.A."/>
            <person name="Burstein D."/>
            <person name="Emerson J.B."/>
            <person name="Thomas B.C."/>
            <person name="Banfield J.F."/>
        </authorList>
    </citation>
    <scope>NUCLEOTIDE SEQUENCE [LARGE SCALE GENOMIC DNA]</scope>
    <source>
        <strain evidence="7">CG2_30_35_20</strain>
    </source>
</reference>
<comment type="caution">
    <text evidence="7">The sequence shown here is derived from an EMBL/GenBank/DDBJ whole genome shotgun (WGS) entry which is preliminary data.</text>
</comment>
<dbReference type="NCBIfam" id="TIGR03654">
    <property type="entry name" value="L6_bact"/>
    <property type="match status" value="1"/>
</dbReference>
<dbReference type="GO" id="GO:0019843">
    <property type="term" value="F:rRNA binding"/>
    <property type="evidence" value="ECO:0007669"/>
    <property type="project" value="UniProtKB-UniRule"/>
</dbReference>
<comment type="function">
    <text evidence="3 5">This protein binds to the 23S rRNA, and is important in its secondary structure. It is located near the subunit interface in the base of the L7/L12 stalk, and near the tRNA binding site of the peptidyltransferase center.</text>
</comment>
<dbReference type="PANTHER" id="PTHR11655:SF14">
    <property type="entry name" value="LARGE RIBOSOMAL SUBUNIT PROTEIN UL6M"/>
    <property type="match status" value="1"/>
</dbReference>
<evidence type="ECO:0000313" key="8">
    <source>
        <dbReference type="Proteomes" id="UP000182344"/>
    </source>
</evidence>
<evidence type="ECO:0000313" key="7">
    <source>
        <dbReference type="EMBL" id="OIP86944.1"/>
    </source>
</evidence>
<organism evidence="7 8">
    <name type="scientific">Candidatus Shapirobacteria bacterium CG2_30_35_20</name>
    <dbReference type="NCBI Taxonomy" id="1805376"/>
    <lineage>
        <taxon>Bacteria</taxon>
        <taxon>Candidatus Shapironibacteriota</taxon>
    </lineage>
</organism>
<dbReference type="InterPro" id="IPR036789">
    <property type="entry name" value="Ribosomal_uL6-like_a/b-dom_sf"/>
</dbReference>
<dbReference type="AlphaFoldDB" id="A0A1J5I6U7"/>
<evidence type="ECO:0000256" key="2">
    <source>
        <dbReference type="ARBA" id="ARBA00023274"/>
    </source>
</evidence>
<evidence type="ECO:0000259" key="6">
    <source>
        <dbReference type="Pfam" id="PF00347"/>
    </source>
</evidence>
<dbReference type="PROSITE" id="PS00525">
    <property type="entry name" value="RIBOSOMAL_L6_1"/>
    <property type="match status" value="1"/>
</dbReference>
<comment type="similarity">
    <text evidence="3 4">Belongs to the universal ribosomal protein uL6 family.</text>
</comment>
<keyword evidence="3 5" id="KW-0699">rRNA-binding</keyword>
<evidence type="ECO:0000256" key="1">
    <source>
        <dbReference type="ARBA" id="ARBA00022980"/>
    </source>
</evidence>
<dbReference type="GO" id="GO:0022625">
    <property type="term" value="C:cytosolic large ribosomal subunit"/>
    <property type="evidence" value="ECO:0007669"/>
    <property type="project" value="UniProtKB-UniRule"/>
</dbReference>
<accession>A0A1J5I6U7</accession>
<dbReference type="Proteomes" id="UP000182344">
    <property type="component" value="Unassembled WGS sequence"/>
</dbReference>
<proteinExistence type="inferred from homology"/>
<dbReference type="InterPro" id="IPR019906">
    <property type="entry name" value="Ribosomal_uL6_bac-type"/>
</dbReference>
<dbReference type="PRINTS" id="PR00059">
    <property type="entry name" value="RIBOSOMALL6"/>
</dbReference>
<dbReference type="PANTHER" id="PTHR11655">
    <property type="entry name" value="60S/50S RIBOSOMAL PROTEIN L6/L9"/>
    <property type="match status" value="1"/>
</dbReference>
<keyword evidence="2 3" id="KW-0687">Ribonucleoprotein</keyword>
<dbReference type="PIRSF" id="PIRSF002162">
    <property type="entry name" value="Ribosomal_L6"/>
    <property type="match status" value="1"/>
</dbReference>
<dbReference type="InterPro" id="IPR000702">
    <property type="entry name" value="Ribosomal_uL6-like"/>
</dbReference>
<keyword evidence="3 5" id="KW-0694">RNA-binding</keyword>
<dbReference type="InterPro" id="IPR020040">
    <property type="entry name" value="Ribosomal_uL6_a/b-dom"/>
</dbReference>
<dbReference type="STRING" id="1805376.AUK05_02390"/>
<dbReference type="InterPro" id="IPR002358">
    <property type="entry name" value="Ribosomal_uL6_CS"/>
</dbReference>
<evidence type="ECO:0000256" key="4">
    <source>
        <dbReference type="RuleBase" id="RU003869"/>
    </source>
</evidence>
<comment type="subunit">
    <text evidence="3">Part of the 50S ribosomal subunit.</text>
</comment>
<sequence length="179" mass="19480">MSRIGRQLITIPENVTVAVDKSIVTVTGPKGVLTLNLPARIEVTVLENILTVTRLSEDKKTRSNHGAIRAHINNMIIGVVTGWQKELEVRGTGYKASVSGDKLTVIAGFIHPVFITAPKDVVFTVNDDTKIIVSGLDKTIVGQVASNIRKIRPPEPYKGKGIRYLNEFIKLKAGKTAKA</sequence>
<dbReference type="Pfam" id="PF00347">
    <property type="entry name" value="Ribosomal_L6"/>
    <property type="match status" value="2"/>
</dbReference>
<dbReference type="Gene3D" id="3.90.930.12">
    <property type="entry name" value="Ribosomal protein L6, alpha-beta domain"/>
    <property type="match status" value="2"/>
</dbReference>
<evidence type="ECO:0000256" key="3">
    <source>
        <dbReference type="HAMAP-Rule" id="MF_01365"/>
    </source>
</evidence>
<dbReference type="HAMAP" id="MF_01365_B">
    <property type="entry name" value="Ribosomal_uL6_B"/>
    <property type="match status" value="1"/>
</dbReference>
<feature type="domain" description="Large ribosomal subunit protein uL6 alpha-beta" evidence="6">
    <location>
        <begin position="91"/>
        <end position="164"/>
    </location>
</feature>
<dbReference type="GO" id="GO:0002181">
    <property type="term" value="P:cytoplasmic translation"/>
    <property type="evidence" value="ECO:0007669"/>
    <property type="project" value="TreeGrafter"/>
</dbReference>
<protein>
    <recommendedName>
        <fullName evidence="3">Large ribosomal subunit protein uL6</fullName>
    </recommendedName>
</protein>